<protein>
    <submittedName>
        <fullName evidence="3">Alpha/beta hydrolase</fullName>
    </submittedName>
</protein>
<feature type="domain" description="AB hydrolase-1" evidence="2">
    <location>
        <begin position="29"/>
        <end position="240"/>
    </location>
</feature>
<gene>
    <name evidence="3" type="ORF">MUB52_07925</name>
</gene>
<dbReference type="InterPro" id="IPR000073">
    <property type="entry name" value="AB_hydrolase_1"/>
</dbReference>
<dbReference type="Pfam" id="PF12697">
    <property type="entry name" value="Abhydrolase_6"/>
    <property type="match status" value="1"/>
</dbReference>
<keyword evidence="4" id="KW-1185">Reference proteome</keyword>
<proteinExistence type="predicted"/>
<dbReference type="PANTHER" id="PTHR43194:SF2">
    <property type="entry name" value="PEROXISOMAL MEMBRANE PROTEIN LPX1"/>
    <property type="match status" value="1"/>
</dbReference>
<dbReference type="PRINTS" id="PR00111">
    <property type="entry name" value="ABHYDROLASE"/>
</dbReference>
<organism evidence="3 4">
    <name type="scientific">Roseobacter sinensis</name>
    <dbReference type="NCBI Taxonomy" id="2931391"/>
    <lineage>
        <taxon>Bacteria</taxon>
        <taxon>Pseudomonadati</taxon>
        <taxon>Pseudomonadota</taxon>
        <taxon>Alphaproteobacteria</taxon>
        <taxon>Rhodobacterales</taxon>
        <taxon>Roseobacteraceae</taxon>
        <taxon>Roseobacter</taxon>
    </lineage>
</organism>
<dbReference type="PANTHER" id="PTHR43194">
    <property type="entry name" value="HYDROLASE ALPHA/BETA FOLD FAMILY"/>
    <property type="match status" value="1"/>
</dbReference>
<dbReference type="InterPro" id="IPR050228">
    <property type="entry name" value="Carboxylesterase_BioH"/>
</dbReference>
<dbReference type="EMBL" id="JALIEB010000004">
    <property type="protein sequence ID" value="MCV3271351.1"/>
    <property type="molecule type" value="Genomic_DNA"/>
</dbReference>
<evidence type="ECO:0000259" key="2">
    <source>
        <dbReference type="Pfam" id="PF12697"/>
    </source>
</evidence>
<dbReference type="InterPro" id="IPR029058">
    <property type="entry name" value="AB_hydrolase_fold"/>
</dbReference>
<reference evidence="3 4" key="1">
    <citation type="submission" date="2022-04" db="EMBL/GenBank/DDBJ databases">
        <title>Roseobacter sp. WL0113 is a bacterium isolated from neritic sediment.</title>
        <authorList>
            <person name="Wang L."/>
            <person name="He W."/>
            <person name="Zhang D.-F."/>
        </authorList>
    </citation>
    <scope>NUCLEOTIDE SEQUENCE [LARGE SCALE GENOMIC DNA]</scope>
    <source>
        <strain evidence="3 4">WL0113</strain>
    </source>
</reference>
<comment type="caution">
    <text evidence="3">The sequence shown here is derived from an EMBL/GenBank/DDBJ whole genome shotgun (WGS) entry which is preliminary data.</text>
</comment>
<evidence type="ECO:0000313" key="3">
    <source>
        <dbReference type="EMBL" id="MCV3271351.1"/>
    </source>
</evidence>
<evidence type="ECO:0000313" key="4">
    <source>
        <dbReference type="Proteomes" id="UP001208690"/>
    </source>
</evidence>
<accession>A0ABT3BCQ6</accession>
<dbReference type="SUPFAM" id="SSF53474">
    <property type="entry name" value="alpha/beta-Hydrolases"/>
    <property type="match status" value="1"/>
</dbReference>
<dbReference type="Gene3D" id="3.40.50.1820">
    <property type="entry name" value="alpha/beta hydrolase"/>
    <property type="match status" value="1"/>
</dbReference>
<feature type="region of interest" description="Disordered" evidence="1">
    <location>
        <begin position="1"/>
        <end position="24"/>
    </location>
</feature>
<dbReference type="GO" id="GO:0016787">
    <property type="term" value="F:hydrolase activity"/>
    <property type="evidence" value="ECO:0007669"/>
    <property type="project" value="UniProtKB-KW"/>
</dbReference>
<dbReference type="RefSeq" id="WP_263843678.1">
    <property type="nucleotide sequence ID" value="NZ_JALIEB010000004.1"/>
</dbReference>
<keyword evidence="3" id="KW-0378">Hydrolase</keyword>
<name>A0ABT3BCQ6_9RHOB</name>
<evidence type="ECO:0000256" key="1">
    <source>
        <dbReference type="SAM" id="MobiDB-lite"/>
    </source>
</evidence>
<sequence>MARPDDFGASEGQPAGDQRGDPLVHRPSLWIHGAGLSGSTWQEMTQHLPLARTPDLPGHGAAPFCTPPRVEGFAGALLPDVPHGSVLIGHSLGGMVALELTARAPGRTAALILIEAIPTLRDRMLRLWSARVTARLLTSLPPRMIAWLSGFGQSDAAKTEVRAQLARHPRKSLSAALEAALAYDGRPHLAAIEVPTLVVTGRNNRATHRGAAMMAAQIPGAEDVMLPGGHMLHCDNPEGLRHAIDDFLHRRLG</sequence>
<dbReference type="Proteomes" id="UP001208690">
    <property type="component" value="Unassembled WGS sequence"/>
</dbReference>